<dbReference type="AlphaFoldDB" id="A0A8H7RUG3"/>
<reference evidence="1 2" key="1">
    <citation type="submission" date="2020-12" db="EMBL/GenBank/DDBJ databases">
        <title>Metabolic potential, ecology and presence of endohyphal bacteria is reflected in genomic diversity of Mucoromycotina.</title>
        <authorList>
            <person name="Muszewska A."/>
            <person name="Okrasinska A."/>
            <person name="Steczkiewicz K."/>
            <person name="Drgas O."/>
            <person name="Orlowska M."/>
            <person name="Perlinska-Lenart U."/>
            <person name="Aleksandrzak-Piekarczyk T."/>
            <person name="Szatraj K."/>
            <person name="Zielenkiewicz U."/>
            <person name="Pilsyk S."/>
            <person name="Malc E."/>
            <person name="Mieczkowski P."/>
            <person name="Kruszewska J.S."/>
            <person name="Biernat P."/>
            <person name="Pawlowska J."/>
        </authorList>
    </citation>
    <scope>NUCLEOTIDE SEQUENCE [LARGE SCALE GENOMIC DNA]</scope>
    <source>
        <strain evidence="1 2">CBS 142.35</strain>
    </source>
</reference>
<evidence type="ECO:0000313" key="1">
    <source>
        <dbReference type="EMBL" id="KAG2216885.1"/>
    </source>
</evidence>
<proteinExistence type="predicted"/>
<gene>
    <name evidence="1" type="ORF">INT45_004569</name>
</gene>
<protein>
    <submittedName>
        <fullName evidence="1">Uncharacterized protein</fullName>
    </submittedName>
</protein>
<evidence type="ECO:0000313" key="2">
    <source>
        <dbReference type="Proteomes" id="UP000646827"/>
    </source>
</evidence>
<name>A0A8H7RUG3_9FUNG</name>
<organism evidence="1 2">
    <name type="scientific">Circinella minor</name>
    <dbReference type="NCBI Taxonomy" id="1195481"/>
    <lineage>
        <taxon>Eukaryota</taxon>
        <taxon>Fungi</taxon>
        <taxon>Fungi incertae sedis</taxon>
        <taxon>Mucoromycota</taxon>
        <taxon>Mucoromycotina</taxon>
        <taxon>Mucoromycetes</taxon>
        <taxon>Mucorales</taxon>
        <taxon>Lichtheimiaceae</taxon>
        <taxon>Circinella</taxon>
    </lineage>
</organism>
<comment type="caution">
    <text evidence="1">The sequence shown here is derived from an EMBL/GenBank/DDBJ whole genome shotgun (WGS) entry which is preliminary data.</text>
</comment>
<dbReference type="EMBL" id="JAEPRB010000349">
    <property type="protein sequence ID" value="KAG2216885.1"/>
    <property type="molecule type" value="Genomic_DNA"/>
</dbReference>
<dbReference type="OrthoDB" id="2247269at2759"/>
<dbReference type="Proteomes" id="UP000646827">
    <property type="component" value="Unassembled WGS sequence"/>
</dbReference>
<sequence>MNKNPALKADFCSRKKNYKIRSLVGNGGQINLVVLENYEKIQSSYTIPKEENHAASFARLLAADLSLKRLVLTNYTKFNTVLETKHIHELQTVQFSEEDEINSRSDSTEGYEAQKDECGCNIQPIRIYNVKKQDIFIHYNYQEI</sequence>
<keyword evidence="2" id="KW-1185">Reference proteome</keyword>
<accession>A0A8H7RUG3</accession>